<dbReference type="Pfam" id="PF01301">
    <property type="entry name" value="Glyco_hydro_35"/>
    <property type="match status" value="1"/>
</dbReference>
<evidence type="ECO:0000256" key="1">
    <source>
        <dbReference type="ARBA" id="ARBA00009809"/>
    </source>
</evidence>
<dbReference type="GO" id="GO:0004553">
    <property type="term" value="F:hydrolase activity, hydrolyzing O-glycosyl compounds"/>
    <property type="evidence" value="ECO:0007669"/>
    <property type="project" value="InterPro"/>
</dbReference>
<proteinExistence type="inferred from homology"/>
<dbReference type="InterPro" id="IPR048912">
    <property type="entry name" value="BetaGal1-like_ABD1"/>
</dbReference>
<dbReference type="PANTHER" id="PTHR23421">
    <property type="entry name" value="BETA-GALACTOSIDASE RELATED"/>
    <property type="match status" value="1"/>
</dbReference>
<name>A0A914E643_9BILA</name>
<dbReference type="InterPro" id="IPR031330">
    <property type="entry name" value="Gly_Hdrlase_35_cat"/>
</dbReference>
<dbReference type="Pfam" id="PF21317">
    <property type="entry name" value="BetaGal_ABD_1"/>
    <property type="match status" value="1"/>
</dbReference>
<feature type="domain" description="Beta-galactosidase 1-like first all-beta" evidence="3">
    <location>
        <begin position="267"/>
        <end position="311"/>
    </location>
</feature>
<reference evidence="5" key="1">
    <citation type="submission" date="2022-11" db="UniProtKB">
        <authorList>
            <consortium name="WormBaseParasite"/>
        </authorList>
    </citation>
    <scope>IDENTIFICATION</scope>
</reference>
<dbReference type="Gene3D" id="2.60.120.260">
    <property type="entry name" value="Galactose-binding domain-like"/>
    <property type="match status" value="1"/>
</dbReference>
<dbReference type="SUPFAM" id="SSF51445">
    <property type="entry name" value="(Trans)glycosidases"/>
    <property type="match status" value="1"/>
</dbReference>
<dbReference type="InterPro" id="IPR017853">
    <property type="entry name" value="GH"/>
</dbReference>
<dbReference type="InterPro" id="IPR001944">
    <property type="entry name" value="Glycoside_Hdrlase_35"/>
</dbReference>
<dbReference type="Gene3D" id="3.20.20.80">
    <property type="entry name" value="Glycosidases"/>
    <property type="match status" value="1"/>
</dbReference>
<protein>
    <submittedName>
        <fullName evidence="5">Glycoside hydrolase 35 catalytic domain-containing protein</fullName>
    </submittedName>
</protein>
<dbReference type="GO" id="GO:0005975">
    <property type="term" value="P:carbohydrate metabolic process"/>
    <property type="evidence" value="ECO:0007669"/>
    <property type="project" value="InterPro"/>
</dbReference>
<dbReference type="PRINTS" id="PR00742">
    <property type="entry name" value="GLHYDRLASE35"/>
</dbReference>
<evidence type="ECO:0000313" key="4">
    <source>
        <dbReference type="Proteomes" id="UP000887540"/>
    </source>
</evidence>
<evidence type="ECO:0000259" key="3">
    <source>
        <dbReference type="Pfam" id="PF21317"/>
    </source>
</evidence>
<accession>A0A914E643</accession>
<evidence type="ECO:0000313" key="5">
    <source>
        <dbReference type="WBParaSite" id="ACRNAN_scaffold5952.g10121.t1"/>
    </source>
</evidence>
<dbReference type="Proteomes" id="UP000887540">
    <property type="component" value="Unplaced"/>
</dbReference>
<keyword evidence="4" id="KW-1185">Reference proteome</keyword>
<sequence length="318" mass="35994">MTSFPQNYLAAIQRFYTVFLKALEPSLYKNGGNVLMVAIENEYGGNMGHNHVCDHNYTYFLRDLFWSVLGNDVVLYTTDSADNPAAIQCGHVNGTFTTVDFATDNLDYQTLVNHFKLQQSFNPDNGGPGVDSEYYDGWIVDWGGSYYSIFHQTQRVINDFTRMYSLNASWSIYMFHGGTNFGFQNEWNVITSYDYAAPISENGDVTPLYVAIRNMIQNFTDWDTPPQAIPQNNTKVNYGTVALQRVGTNLISTLTQILESCTTSTYPMTFEQINHGYGFVLYTTTLQKSGKTLSIPGIRDYGYVFLNNVYQVCRVAGF</sequence>
<comment type="similarity">
    <text evidence="1">Belongs to the glycosyl hydrolase 35 family.</text>
</comment>
<organism evidence="4 5">
    <name type="scientific">Acrobeloides nanus</name>
    <dbReference type="NCBI Taxonomy" id="290746"/>
    <lineage>
        <taxon>Eukaryota</taxon>
        <taxon>Metazoa</taxon>
        <taxon>Ecdysozoa</taxon>
        <taxon>Nematoda</taxon>
        <taxon>Chromadorea</taxon>
        <taxon>Rhabditida</taxon>
        <taxon>Tylenchina</taxon>
        <taxon>Cephalobomorpha</taxon>
        <taxon>Cephaloboidea</taxon>
        <taxon>Cephalobidae</taxon>
        <taxon>Acrobeloides</taxon>
    </lineage>
</organism>
<dbReference type="AlphaFoldDB" id="A0A914E643"/>
<dbReference type="WBParaSite" id="ACRNAN_scaffold5952.g10121.t1">
    <property type="protein sequence ID" value="ACRNAN_scaffold5952.g10121.t1"/>
    <property type="gene ID" value="ACRNAN_scaffold5952.g10121"/>
</dbReference>
<evidence type="ECO:0000259" key="2">
    <source>
        <dbReference type="Pfam" id="PF01301"/>
    </source>
</evidence>
<feature type="domain" description="Glycoside hydrolase 35 catalytic" evidence="2">
    <location>
        <begin position="6"/>
        <end position="218"/>
    </location>
</feature>